<evidence type="ECO:0000259" key="13">
    <source>
        <dbReference type="PROSITE" id="PS50054"/>
    </source>
</evidence>
<dbReference type="Proteomes" id="UP001145742">
    <property type="component" value="Unassembled WGS sequence"/>
</dbReference>
<comment type="caution">
    <text evidence="15">The sequence shown here is derived from an EMBL/GenBank/DDBJ whole genome shotgun (WGS) entry which is preliminary data.</text>
</comment>
<dbReference type="PROSITE" id="PS50056">
    <property type="entry name" value="TYR_PHOSPHATASE_2"/>
    <property type="match status" value="1"/>
</dbReference>
<dbReference type="InterPro" id="IPR000387">
    <property type="entry name" value="Tyr_Pase_dom"/>
</dbReference>
<dbReference type="Pfam" id="PF09258">
    <property type="entry name" value="Glyco_transf_64"/>
    <property type="match status" value="1"/>
</dbReference>
<name>A0ABQ9CYF4_9PASS</name>
<proteinExistence type="inferred from homology"/>
<keyword evidence="11" id="KW-0325">Glycoprotein</keyword>
<evidence type="ECO:0000256" key="11">
    <source>
        <dbReference type="ARBA" id="ARBA00023180"/>
    </source>
</evidence>
<keyword evidence="8" id="KW-1133">Transmembrane helix</keyword>
<dbReference type="InterPro" id="IPR015338">
    <property type="entry name" value="GT64_dom"/>
</dbReference>
<dbReference type="Gene3D" id="3.90.550.10">
    <property type="entry name" value="Spore Coat Polysaccharide Biosynthesis Protein SpsA, Chain A"/>
    <property type="match status" value="1"/>
</dbReference>
<evidence type="ECO:0000256" key="1">
    <source>
        <dbReference type="ARBA" id="ARBA00004648"/>
    </source>
</evidence>
<keyword evidence="7" id="KW-0378">Hydrolase</keyword>
<comment type="similarity">
    <text evidence="3">Belongs to the glycosyltransferase 47 family.</text>
</comment>
<evidence type="ECO:0000256" key="4">
    <source>
        <dbReference type="ARBA" id="ARBA00022676"/>
    </source>
</evidence>
<evidence type="ECO:0000256" key="10">
    <source>
        <dbReference type="ARBA" id="ARBA00023157"/>
    </source>
</evidence>
<dbReference type="CDD" id="cd14499">
    <property type="entry name" value="CDC14_C"/>
    <property type="match status" value="1"/>
</dbReference>
<dbReference type="SUPFAM" id="SSF52799">
    <property type="entry name" value="(Phosphotyrosine protein) phosphatases II"/>
    <property type="match status" value="2"/>
</dbReference>
<keyword evidence="5" id="KW-0808">Transferase</keyword>
<dbReference type="SMART" id="SM00404">
    <property type="entry name" value="PTPc_motif"/>
    <property type="match status" value="1"/>
</dbReference>
<dbReference type="Gene3D" id="3.90.190.10">
    <property type="entry name" value="Protein tyrosine phosphatase superfamily"/>
    <property type="match status" value="2"/>
</dbReference>
<gene>
    <name evidence="15" type="ORF">WISP_118570</name>
</gene>
<reference evidence="15" key="1">
    <citation type="submission" date="2019-10" db="EMBL/GenBank/DDBJ databases">
        <authorList>
            <person name="Soares A.E.R."/>
            <person name="Aleixo A."/>
            <person name="Schneider P."/>
            <person name="Miyaki C.Y."/>
            <person name="Schneider M.P."/>
            <person name="Mello C."/>
            <person name="Vasconcelos A.T.R."/>
        </authorList>
    </citation>
    <scope>NUCLEOTIDE SEQUENCE</scope>
    <source>
        <tissue evidence="15">Muscle</tissue>
    </source>
</reference>
<accession>A0ABQ9CYF4</accession>
<evidence type="ECO:0000256" key="12">
    <source>
        <dbReference type="ARBA" id="ARBA00047761"/>
    </source>
</evidence>
<protein>
    <recommendedName>
        <fullName evidence="17">CC14A phosphatase</fullName>
    </recommendedName>
</protein>
<feature type="domain" description="Tyrosine-protein phosphatase" evidence="13">
    <location>
        <begin position="498"/>
        <end position="655"/>
    </location>
</feature>
<dbReference type="InterPro" id="IPR029260">
    <property type="entry name" value="DSPn"/>
</dbReference>
<keyword evidence="9" id="KW-0472">Membrane</keyword>
<keyword evidence="4" id="KW-0328">Glycosyltransferase</keyword>
<dbReference type="PROSITE" id="PS50054">
    <property type="entry name" value="TYR_PHOSPHATASE_DUAL"/>
    <property type="match status" value="1"/>
</dbReference>
<dbReference type="CDD" id="cd17657">
    <property type="entry name" value="CDC14_N"/>
    <property type="match status" value="1"/>
</dbReference>
<comment type="subcellular location">
    <subcellularLocation>
        <location evidence="1">Endoplasmic reticulum membrane</location>
        <topology evidence="1">Single-pass type II membrane protein</topology>
    </subcellularLocation>
</comment>
<comment type="similarity">
    <text evidence="2">Belongs to the protein-tyrosine phosphatase family. Non-receptor class CDC14 subfamily.</text>
</comment>
<evidence type="ECO:0000256" key="8">
    <source>
        <dbReference type="ARBA" id="ARBA00022989"/>
    </source>
</evidence>
<dbReference type="PANTHER" id="PTHR47844:SF1">
    <property type="entry name" value="EXOSTOSIN-LIKE 2"/>
    <property type="match status" value="1"/>
</dbReference>
<evidence type="ECO:0008006" key="17">
    <source>
        <dbReference type="Google" id="ProtNLM"/>
    </source>
</evidence>
<evidence type="ECO:0000256" key="5">
    <source>
        <dbReference type="ARBA" id="ARBA00022679"/>
    </source>
</evidence>
<dbReference type="InterPro" id="IPR016130">
    <property type="entry name" value="Tyr_Pase_AS"/>
</dbReference>
<dbReference type="SMART" id="SM00195">
    <property type="entry name" value="DSPc"/>
    <property type="match status" value="1"/>
</dbReference>
<evidence type="ECO:0000259" key="14">
    <source>
        <dbReference type="PROSITE" id="PS50056"/>
    </source>
</evidence>
<evidence type="ECO:0000256" key="3">
    <source>
        <dbReference type="ARBA" id="ARBA00010271"/>
    </source>
</evidence>
<organism evidence="15 16">
    <name type="scientific">Willisornis vidua</name>
    <name type="common">Xingu scale-backed antbird</name>
    <dbReference type="NCBI Taxonomy" id="1566151"/>
    <lineage>
        <taxon>Eukaryota</taxon>
        <taxon>Metazoa</taxon>
        <taxon>Chordata</taxon>
        <taxon>Craniata</taxon>
        <taxon>Vertebrata</taxon>
        <taxon>Euteleostomi</taxon>
        <taxon>Archelosauria</taxon>
        <taxon>Archosauria</taxon>
        <taxon>Dinosauria</taxon>
        <taxon>Saurischia</taxon>
        <taxon>Theropoda</taxon>
        <taxon>Coelurosauria</taxon>
        <taxon>Aves</taxon>
        <taxon>Neognathae</taxon>
        <taxon>Neoaves</taxon>
        <taxon>Telluraves</taxon>
        <taxon>Australaves</taxon>
        <taxon>Passeriformes</taxon>
        <taxon>Thamnophilidae</taxon>
        <taxon>Willisornis</taxon>
    </lineage>
</organism>
<dbReference type="PANTHER" id="PTHR47844">
    <property type="entry name" value="SYNTHASE CPS1, PUTATIVE (AFU_ORTHOLOGUE AFUA_7G02500)-RELATED"/>
    <property type="match status" value="1"/>
</dbReference>
<comment type="catalytic activity">
    <reaction evidence="12">
        <text>O-phospho-L-seryl-[protein] + H2O = L-seryl-[protein] + phosphate</text>
        <dbReference type="Rhea" id="RHEA:20629"/>
        <dbReference type="Rhea" id="RHEA-COMP:9863"/>
        <dbReference type="Rhea" id="RHEA-COMP:11604"/>
        <dbReference type="ChEBI" id="CHEBI:15377"/>
        <dbReference type="ChEBI" id="CHEBI:29999"/>
        <dbReference type="ChEBI" id="CHEBI:43474"/>
        <dbReference type="ChEBI" id="CHEBI:83421"/>
        <dbReference type="EC" id="3.1.3.16"/>
    </reaction>
</comment>
<keyword evidence="16" id="KW-1185">Reference proteome</keyword>
<dbReference type="InterPro" id="IPR052427">
    <property type="entry name" value="Glycosyltrans_GT2/GT47"/>
</dbReference>
<evidence type="ECO:0000256" key="9">
    <source>
        <dbReference type="ARBA" id="ARBA00023136"/>
    </source>
</evidence>
<feature type="domain" description="Tyrosine specific protein phosphatases" evidence="14">
    <location>
        <begin position="580"/>
        <end position="642"/>
    </location>
</feature>
<evidence type="ECO:0000256" key="2">
    <source>
        <dbReference type="ARBA" id="ARBA00007315"/>
    </source>
</evidence>
<evidence type="ECO:0000256" key="7">
    <source>
        <dbReference type="ARBA" id="ARBA00022801"/>
    </source>
</evidence>
<dbReference type="SUPFAM" id="SSF53448">
    <property type="entry name" value="Nucleotide-diphospho-sugar transferases"/>
    <property type="match status" value="1"/>
</dbReference>
<dbReference type="Pfam" id="PF14671">
    <property type="entry name" value="DSPn"/>
    <property type="match status" value="2"/>
</dbReference>
<dbReference type="EMBL" id="WHWB01034523">
    <property type="protein sequence ID" value="KAJ7408767.1"/>
    <property type="molecule type" value="Genomic_DNA"/>
</dbReference>
<evidence type="ECO:0000256" key="6">
    <source>
        <dbReference type="ARBA" id="ARBA00022692"/>
    </source>
</evidence>
<dbReference type="InterPro" id="IPR003595">
    <property type="entry name" value="Tyr_Pase_cat"/>
</dbReference>
<dbReference type="InterPro" id="IPR029021">
    <property type="entry name" value="Prot-tyrosine_phosphatase-like"/>
</dbReference>
<evidence type="ECO:0000313" key="16">
    <source>
        <dbReference type="Proteomes" id="UP001145742"/>
    </source>
</evidence>
<keyword evidence="6" id="KW-0812">Transmembrane</keyword>
<evidence type="ECO:0000313" key="15">
    <source>
        <dbReference type="EMBL" id="KAJ7408767.1"/>
    </source>
</evidence>
<dbReference type="InterPro" id="IPR044506">
    <property type="entry name" value="CDC14_C"/>
</dbReference>
<dbReference type="Pfam" id="PF22785">
    <property type="entry name" value="Tc-R-P"/>
    <property type="match status" value="1"/>
</dbReference>
<dbReference type="PROSITE" id="PS00383">
    <property type="entry name" value="TYR_PHOSPHATASE_1"/>
    <property type="match status" value="1"/>
</dbReference>
<keyword evidence="10" id="KW-1015">Disulfide bond</keyword>
<dbReference type="InterPro" id="IPR020422">
    <property type="entry name" value="TYR_PHOSPHATASE_DUAL_dom"/>
</dbReference>
<sequence length="853" mass="96611">MGIRVLRFTSVVIIVLLLVAGALTALLPNIKDDKLPNLRREPKPQSQSALDSFTLIMQTYNRTDLLLKLLNHYQAIPNLHKVIVVWNNIGEKTPEEMWNSLGPHPVPVVFKVQSVNRMRNRLQNFPELETKAVLMMDDDTLVSAHDLAFAFSVWQQFPEHIVGFVPRKHISTPSGVYSYGSFELQNPGFGNGDQYSMVLIGAAFFHSGYLEDFQRQPEAVHALIDETQNCDDIAMNFLVAKHTGKPSGVFVKPVDIRNLEKDTNSGYSGMWHRAEHLLQRSYCVNKLVNIYDGMPLKYSNIMISQFGFPNYANHKNKITKMCNEGIKHYDKIVFYDRLYFATLRNKPKSTVNTHYFCTDEELVYEKGLVRKKKGTSWNCASDRAAFYSKLMYFSLSRKKIVYYTSFDQRKRANAAFLIGAYAVIYLKKTPEEAYRTLLSGSNPPYLPFRDASFGNCTYNLTILDCLQGVNKALQHGFFDFKTFDVDEYEHYERVENGDFNWIIPGKLLAFSGPHPKSKLENGYPLHAPEAYFPYFKKHNVTSVIRLNKKIYEAKRFIDAGFEHYDLFFIDGSTPSDSIVQRFLNICENADGAVAVHCKAGLGRTGTLIACYIMKHYKFTHAEAIAWIRVCRPGSIIGPQQHFLEEKQAMLWLEGDHVQSKQKQRVVDENINRVLCGLNDISIRDSLNKVQDLHQYRENGFEDKADMEAQTGMTQGDKLNALKSRRRPCSATTGALSVSINSRLASSLGNLYAASDDDESKLPSSCSRPGFSVSPISSQLNGSSQLPHRNARELNNNLYNRSSSGGNTLSSQTSFHSAVTDEYTSAFLYGPYSSSSTIPQSIHSLLSHIECIEQ</sequence>
<dbReference type="InterPro" id="IPR029044">
    <property type="entry name" value="Nucleotide-diphossugar_trans"/>
</dbReference>